<evidence type="ECO:0000313" key="3">
    <source>
        <dbReference type="Proteomes" id="UP000585614"/>
    </source>
</evidence>
<sequence length="130" mass="14150">MLLDAPAGDSCPSPFLWTHVSTKQLFRLRAVTALSMGSLTLKREARGVRSTGRWKGLCPGDLWGDSCCVCTRCLPPWCEGASGQREAGTLAVGSLRRAGPLSSSPRKGEGCPWPLRTWHRSPPRGMESQR</sequence>
<evidence type="ECO:0000313" key="2">
    <source>
        <dbReference type="EMBL" id="KAF6284512.1"/>
    </source>
</evidence>
<feature type="region of interest" description="Disordered" evidence="1">
    <location>
        <begin position="96"/>
        <end position="130"/>
    </location>
</feature>
<reference evidence="2 3" key="1">
    <citation type="journal article" date="2020" name="Nature">
        <title>Six reference-quality genomes reveal evolution of bat adaptations.</title>
        <authorList>
            <person name="Jebb D."/>
            <person name="Huang Z."/>
            <person name="Pippel M."/>
            <person name="Hughes G.M."/>
            <person name="Lavrichenko K."/>
            <person name="Devanna P."/>
            <person name="Winkler S."/>
            <person name="Jermiin L.S."/>
            <person name="Skirmuntt E.C."/>
            <person name="Katzourakis A."/>
            <person name="Burkitt-Gray L."/>
            <person name="Ray D.A."/>
            <person name="Sullivan K.A.M."/>
            <person name="Roscito J.G."/>
            <person name="Kirilenko B.M."/>
            <person name="Davalos L.M."/>
            <person name="Corthals A.P."/>
            <person name="Power M.L."/>
            <person name="Jones G."/>
            <person name="Ransome R.D."/>
            <person name="Dechmann D.K.N."/>
            <person name="Locatelli A.G."/>
            <person name="Puechmaille S.J."/>
            <person name="Fedrigo O."/>
            <person name="Jarvis E.D."/>
            <person name="Hiller M."/>
            <person name="Vernes S.C."/>
            <person name="Myers E.W."/>
            <person name="Teeling E.C."/>
        </authorList>
    </citation>
    <scope>NUCLEOTIDE SEQUENCE [LARGE SCALE GENOMIC DNA]</scope>
    <source>
        <strain evidence="2">MRhiFer1</strain>
        <tissue evidence="2">Lung</tissue>
    </source>
</reference>
<dbReference type="AlphaFoldDB" id="A0A7J7S7Y3"/>
<protein>
    <submittedName>
        <fullName evidence="2">Uncharacterized protein</fullName>
    </submittedName>
</protein>
<proteinExistence type="predicted"/>
<dbReference type="EMBL" id="JACAGC010000023">
    <property type="protein sequence ID" value="KAF6284512.1"/>
    <property type="molecule type" value="Genomic_DNA"/>
</dbReference>
<gene>
    <name evidence="2" type="ORF">mRhiFer1_009265</name>
</gene>
<evidence type="ECO:0000256" key="1">
    <source>
        <dbReference type="SAM" id="MobiDB-lite"/>
    </source>
</evidence>
<dbReference type="Proteomes" id="UP000585614">
    <property type="component" value="Unassembled WGS sequence"/>
</dbReference>
<comment type="caution">
    <text evidence="2">The sequence shown here is derived from an EMBL/GenBank/DDBJ whole genome shotgun (WGS) entry which is preliminary data.</text>
</comment>
<name>A0A7J7S7Y3_RHIFE</name>
<accession>A0A7J7S7Y3</accession>
<organism evidence="2 3">
    <name type="scientific">Rhinolophus ferrumequinum</name>
    <name type="common">Greater horseshoe bat</name>
    <dbReference type="NCBI Taxonomy" id="59479"/>
    <lineage>
        <taxon>Eukaryota</taxon>
        <taxon>Metazoa</taxon>
        <taxon>Chordata</taxon>
        <taxon>Craniata</taxon>
        <taxon>Vertebrata</taxon>
        <taxon>Euteleostomi</taxon>
        <taxon>Mammalia</taxon>
        <taxon>Eutheria</taxon>
        <taxon>Laurasiatheria</taxon>
        <taxon>Chiroptera</taxon>
        <taxon>Yinpterochiroptera</taxon>
        <taxon>Rhinolophoidea</taxon>
        <taxon>Rhinolophidae</taxon>
        <taxon>Rhinolophinae</taxon>
        <taxon>Rhinolophus</taxon>
    </lineage>
</organism>